<name>A0A0F8YYH6_9ZZZZ</name>
<reference evidence="1" key="1">
    <citation type="journal article" date="2015" name="Nature">
        <title>Complex archaea that bridge the gap between prokaryotes and eukaryotes.</title>
        <authorList>
            <person name="Spang A."/>
            <person name="Saw J.H."/>
            <person name="Jorgensen S.L."/>
            <person name="Zaremba-Niedzwiedzka K."/>
            <person name="Martijn J."/>
            <person name="Lind A.E."/>
            <person name="van Eijk R."/>
            <person name="Schleper C."/>
            <person name="Guy L."/>
            <person name="Ettema T.J."/>
        </authorList>
    </citation>
    <scope>NUCLEOTIDE SEQUENCE</scope>
</reference>
<gene>
    <name evidence="1" type="ORF">LCGC14_2762550</name>
</gene>
<comment type="caution">
    <text evidence="1">The sequence shown here is derived from an EMBL/GenBank/DDBJ whole genome shotgun (WGS) entry which is preliminary data.</text>
</comment>
<dbReference type="EMBL" id="LAZR01050814">
    <property type="protein sequence ID" value="KKK86507.1"/>
    <property type="molecule type" value="Genomic_DNA"/>
</dbReference>
<sequence length="419" mass="44269">NDQVAMGFQVGDAVSIEKISLHLMKYLTPGEITVRIETDNAGEPSGTLVDLTNATGTIAEVAVSVTEAGWVECALVGSTPLVSGVQYWLVLSLTAGDPGVDEYYTLSGDADDTYRSAIAACEYRFSVNPSTWADGTVILDAAFRAFSVPDIGTTGMSGGVDQIPGATEDLMDVVAATPGTWANGVKVLISETNALGAPAAAFDVAVDAVVDQSGAREVVERFVNVVLDSTSDRYIEKVIEEGIRGEVEKSEYITVDVNADGDPTNGTYELGALGADEGRDGITGIQTTDYIGSVSGVSATGLKAVENAEKVEFNVLAVPGVVHKDVIDALHATAEKRADCIALPDPPFGLTKAEVIEWHNGVLFTLPNAPTAVLDTSYAALTWSWSRVYDTYNKQNIWLPPSGFVAARFAYTDRVAAPW</sequence>
<proteinExistence type="predicted"/>
<dbReference type="Gene3D" id="3.40.50.11780">
    <property type="match status" value="1"/>
</dbReference>
<evidence type="ECO:0000313" key="1">
    <source>
        <dbReference type="EMBL" id="KKK86507.1"/>
    </source>
</evidence>
<organism evidence="1">
    <name type="scientific">marine sediment metagenome</name>
    <dbReference type="NCBI Taxonomy" id="412755"/>
    <lineage>
        <taxon>unclassified sequences</taxon>
        <taxon>metagenomes</taxon>
        <taxon>ecological metagenomes</taxon>
    </lineage>
</organism>
<dbReference type="NCBIfam" id="NF041539">
    <property type="entry name" value="choice_anch_R"/>
    <property type="match status" value="1"/>
</dbReference>
<feature type="non-terminal residue" evidence="1">
    <location>
        <position position="419"/>
    </location>
</feature>
<accession>A0A0F8YYH6</accession>
<dbReference type="AlphaFoldDB" id="A0A0F8YYH6"/>
<evidence type="ECO:0008006" key="2">
    <source>
        <dbReference type="Google" id="ProtNLM"/>
    </source>
</evidence>
<protein>
    <recommendedName>
        <fullName evidence="2">Tail sheath protein subtilisin-like domain-containing protein</fullName>
    </recommendedName>
</protein>
<feature type="non-terminal residue" evidence="1">
    <location>
        <position position="1"/>
    </location>
</feature>